<evidence type="ECO:0000256" key="2">
    <source>
        <dbReference type="ARBA" id="ARBA00022801"/>
    </source>
</evidence>
<name>A0A6J6KZK7_9ZZZZ</name>
<evidence type="ECO:0000313" key="4">
    <source>
        <dbReference type="EMBL" id="CAB4655217.1"/>
    </source>
</evidence>
<keyword evidence="2" id="KW-0378">Hydrolase</keyword>
<dbReference type="PRINTS" id="PR00793">
    <property type="entry name" value="PROAMNOPTASE"/>
</dbReference>
<dbReference type="NCBIfam" id="TIGR01250">
    <property type="entry name" value="pro_imino_pep_2"/>
    <property type="match status" value="1"/>
</dbReference>
<dbReference type="PIRSF" id="PIRSF005539">
    <property type="entry name" value="Pept_S33_TRI_F1"/>
    <property type="match status" value="1"/>
</dbReference>
<dbReference type="PANTHER" id="PTHR43194">
    <property type="entry name" value="HYDROLASE ALPHA/BETA FOLD FAMILY"/>
    <property type="match status" value="1"/>
</dbReference>
<dbReference type="InterPro" id="IPR000073">
    <property type="entry name" value="AB_hydrolase_1"/>
</dbReference>
<sequence length="296" mass="32889">MSVTTMKWQHGETWYRIVGDVKNGKTPVVLAHGGPGAGHNYLIAIADIIAQSGRAAILYDQIGCGNSTHLQEKPKDFWSPELFMEELTLLVKHLGIDKDYAVLGQSWGGMLGMQFATHRPSGLKVLVVCDSPAGMGLWVSEANKLRDQLPPEVQATLLKHEADGTTESEDYVNAVNVFYERHLCRVPMPPDVAASFEQMALDPTVYHTMNGPSEFHVVGSLKTWDIHDELKKINVPTLIVSGAYDEATPAMVQEIHRRIPGSVWELFPESSHMPHIEEPARFKRIVNAFLDAKLNN</sequence>
<dbReference type="Gene3D" id="3.40.50.1820">
    <property type="entry name" value="alpha/beta hydrolase"/>
    <property type="match status" value="1"/>
</dbReference>
<dbReference type="PANTHER" id="PTHR43194:SF2">
    <property type="entry name" value="PEROXISOMAL MEMBRANE PROTEIN LPX1"/>
    <property type="match status" value="1"/>
</dbReference>
<organism evidence="4">
    <name type="scientific">freshwater metagenome</name>
    <dbReference type="NCBI Taxonomy" id="449393"/>
    <lineage>
        <taxon>unclassified sequences</taxon>
        <taxon>metagenomes</taxon>
        <taxon>ecological metagenomes</taxon>
    </lineage>
</organism>
<dbReference type="GO" id="GO:0008233">
    <property type="term" value="F:peptidase activity"/>
    <property type="evidence" value="ECO:0007669"/>
    <property type="project" value="InterPro"/>
</dbReference>
<dbReference type="AlphaFoldDB" id="A0A6J6KZK7"/>
<dbReference type="Pfam" id="PF00561">
    <property type="entry name" value="Abhydrolase_1"/>
    <property type="match status" value="1"/>
</dbReference>
<dbReference type="InterPro" id="IPR005945">
    <property type="entry name" value="Pro_imino_pep"/>
</dbReference>
<dbReference type="InterPro" id="IPR002410">
    <property type="entry name" value="Peptidase_S33"/>
</dbReference>
<feature type="domain" description="AB hydrolase-1" evidence="3">
    <location>
        <begin position="27"/>
        <end position="279"/>
    </location>
</feature>
<comment type="similarity">
    <text evidence="1">Belongs to the peptidase S33 family.</text>
</comment>
<dbReference type="EMBL" id="CAEZWP010000011">
    <property type="protein sequence ID" value="CAB4655217.1"/>
    <property type="molecule type" value="Genomic_DNA"/>
</dbReference>
<dbReference type="GO" id="GO:0006508">
    <property type="term" value="P:proteolysis"/>
    <property type="evidence" value="ECO:0007669"/>
    <property type="project" value="InterPro"/>
</dbReference>
<dbReference type="InterPro" id="IPR050228">
    <property type="entry name" value="Carboxylesterase_BioH"/>
</dbReference>
<evidence type="ECO:0000313" key="5">
    <source>
        <dbReference type="EMBL" id="CAB4840155.1"/>
    </source>
</evidence>
<protein>
    <submittedName>
        <fullName evidence="4">Unannotated protein</fullName>
    </submittedName>
</protein>
<accession>A0A6J6KZK7</accession>
<dbReference type="SUPFAM" id="SSF53474">
    <property type="entry name" value="alpha/beta-Hydrolases"/>
    <property type="match status" value="1"/>
</dbReference>
<gene>
    <name evidence="4" type="ORF">UFOPK2265_00412</name>
    <name evidence="5" type="ORF">UFOPK3255_00189</name>
</gene>
<proteinExistence type="inferred from homology"/>
<reference evidence="4" key="1">
    <citation type="submission" date="2020-05" db="EMBL/GenBank/DDBJ databases">
        <authorList>
            <person name="Chiriac C."/>
            <person name="Salcher M."/>
            <person name="Ghai R."/>
            <person name="Kavagutti S V."/>
        </authorList>
    </citation>
    <scope>NUCLEOTIDE SEQUENCE</scope>
</reference>
<evidence type="ECO:0000259" key="3">
    <source>
        <dbReference type="Pfam" id="PF00561"/>
    </source>
</evidence>
<dbReference type="InterPro" id="IPR029058">
    <property type="entry name" value="AB_hydrolase_fold"/>
</dbReference>
<evidence type="ECO:0000256" key="1">
    <source>
        <dbReference type="ARBA" id="ARBA00010088"/>
    </source>
</evidence>
<dbReference type="EMBL" id="CAFAZY010000012">
    <property type="protein sequence ID" value="CAB4840155.1"/>
    <property type="molecule type" value="Genomic_DNA"/>
</dbReference>